<proteinExistence type="predicted"/>
<comment type="caution">
    <text evidence="1">The sequence shown here is derived from an EMBL/GenBank/DDBJ whole genome shotgun (WGS) entry which is preliminary data.</text>
</comment>
<evidence type="ECO:0000313" key="1">
    <source>
        <dbReference type="EMBL" id="KAI8571412.1"/>
    </source>
</evidence>
<protein>
    <submittedName>
        <fullName evidence="1">Uncharacterized protein</fullName>
    </submittedName>
</protein>
<reference evidence="1" key="1">
    <citation type="submission" date="2022-02" db="EMBL/GenBank/DDBJ databases">
        <title>Plant Genome Project.</title>
        <authorList>
            <person name="Zhang R.-G."/>
        </authorList>
    </citation>
    <scope>NUCLEOTIDE SEQUENCE</scope>
    <source>
        <strain evidence="1">AT1</strain>
    </source>
</reference>
<name>A0ACC0Q2C1_RHOML</name>
<keyword evidence="2" id="KW-1185">Reference proteome</keyword>
<organism evidence="1 2">
    <name type="scientific">Rhododendron molle</name>
    <name type="common">Chinese azalea</name>
    <name type="synonym">Azalea mollis</name>
    <dbReference type="NCBI Taxonomy" id="49168"/>
    <lineage>
        <taxon>Eukaryota</taxon>
        <taxon>Viridiplantae</taxon>
        <taxon>Streptophyta</taxon>
        <taxon>Embryophyta</taxon>
        <taxon>Tracheophyta</taxon>
        <taxon>Spermatophyta</taxon>
        <taxon>Magnoliopsida</taxon>
        <taxon>eudicotyledons</taxon>
        <taxon>Gunneridae</taxon>
        <taxon>Pentapetalae</taxon>
        <taxon>asterids</taxon>
        <taxon>Ericales</taxon>
        <taxon>Ericaceae</taxon>
        <taxon>Ericoideae</taxon>
        <taxon>Rhodoreae</taxon>
        <taxon>Rhododendron</taxon>
    </lineage>
</organism>
<gene>
    <name evidence="1" type="ORF">RHMOL_Rhmol01G0118300</name>
</gene>
<dbReference type="EMBL" id="CM046388">
    <property type="protein sequence ID" value="KAI8571412.1"/>
    <property type="molecule type" value="Genomic_DNA"/>
</dbReference>
<evidence type="ECO:0000313" key="2">
    <source>
        <dbReference type="Proteomes" id="UP001062846"/>
    </source>
</evidence>
<accession>A0ACC0Q2C1</accession>
<dbReference type="Proteomes" id="UP001062846">
    <property type="component" value="Chromosome 1"/>
</dbReference>
<sequence length="84" mass="9994">MLVATEPKAAATEEAKTDLFEDDEFEELESNECKSFRLHAKSFGFFLKLFNLLSQSLCYSYPESTTWIFLKRHHRKNLLFWLVR</sequence>